<name>A0A1N6Z6T3_9RHOB</name>
<dbReference type="InterPro" id="IPR054612">
    <property type="entry name" value="Phage_capsid-like_C"/>
</dbReference>
<dbReference type="Proteomes" id="UP000323956">
    <property type="component" value="Unassembled WGS sequence"/>
</dbReference>
<dbReference type="InterPro" id="IPR024455">
    <property type="entry name" value="Phage_capsid"/>
</dbReference>
<comment type="subcellular location">
    <subcellularLocation>
        <location evidence="1">Virion</location>
    </subcellularLocation>
</comment>
<dbReference type="NCBIfam" id="TIGR01554">
    <property type="entry name" value="major_cap_HK97"/>
    <property type="match status" value="1"/>
</dbReference>
<gene>
    <name evidence="3" type="ORF">SAMN05421641_13127</name>
</gene>
<organism evidence="3 4">
    <name type="scientific">Paracoccus thiocyanatus</name>
    <dbReference type="NCBI Taxonomy" id="34006"/>
    <lineage>
        <taxon>Bacteria</taxon>
        <taxon>Pseudomonadati</taxon>
        <taxon>Pseudomonadota</taxon>
        <taxon>Alphaproteobacteria</taxon>
        <taxon>Rhodobacterales</taxon>
        <taxon>Paracoccaceae</taxon>
        <taxon>Paracoccus</taxon>
    </lineage>
</organism>
<dbReference type="EMBL" id="FTMK01000031">
    <property type="protein sequence ID" value="SIR22570.1"/>
    <property type="molecule type" value="Genomic_DNA"/>
</dbReference>
<dbReference type="OrthoDB" id="9806592at2"/>
<dbReference type="RefSeq" id="WP_149766684.1">
    <property type="nucleotide sequence ID" value="NZ_FTMK01000031.1"/>
</dbReference>
<evidence type="ECO:0000259" key="2">
    <source>
        <dbReference type="Pfam" id="PF05065"/>
    </source>
</evidence>
<dbReference type="Pfam" id="PF05065">
    <property type="entry name" value="Phage_capsid"/>
    <property type="match status" value="1"/>
</dbReference>
<dbReference type="AlphaFoldDB" id="A0A1N6Z6T3"/>
<evidence type="ECO:0000313" key="3">
    <source>
        <dbReference type="EMBL" id="SIR22570.1"/>
    </source>
</evidence>
<feature type="domain" description="Phage capsid-like C-terminal" evidence="2">
    <location>
        <begin position="117"/>
        <end position="260"/>
    </location>
</feature>
<sequence length="266" mass="28746">MSQQPLSLRFETKHLWKAFEAEIGVAPTGAAIILDICNADGWISYSRTARHYEMPKRYRNGLYTYRKVVSQVDFLDGLGLIEHDRRRPGERGWQSALRPTDELRSIHAKILGPTVPIGVVNATSVASSTLATPSWAEVLAMIADIQNEDADIGSLNWAMNPAAVATLRGTNKVSGEPEHGFLMTEPGSLAGYGVGTSTAMTDGTVIFGAWSQLLIGRWSGLDLLVNPYGDSAYARGRVQVRAMQDVDVAVRHGESFAVATDLGAGS</sequence>
<evidence type="ECO:0000256" key="1">
    <source>
        <dbReference type="ARBA" id="ARBA00004328"/>
    </source>
</evidence>
<reference evidence="3 4" key="1">
    <citation type="submission" date="2017-01" db="EMBL/GenBank/DDBJ databases">
        <authorList>
            <person name="Varghese N."/>
            <person name="Submissions S."/>
        </authorList>
    </citation>
    <scope>NUCLEOTIDE SEQUENCE [LARGE SCALE GENOMIC DNA]</scope>
    <source>
        <strain evidence="3 4">ATCC 700171</strain>
    </source>
</reference>
<proteinExistence type="predicted"/>
<protein>
    <submittedName>
        <fullName evidence="3">Phage major capsid protein, HK97 family</fullName>
    </submittedName>
</protein>
<evidence type="ECO:0000313" key="4">
    <source>
        <dbReference type="Proteomes" id="UP000323956"/>
    </source>
</evidence>
<accession>A0A1N6Z6T3</accession>
<dbReference type="SUPFAM" id="SSF56563">
    <property type="entry name" value="Major capsid protein gp5"/>
    <property type="match status" value="1"/>
</dbReference>